<dbReference type="EMBL" id="CBTK010000104">
    <property type="protein sequence ID" value="CDH44838.1"/>
    <property type="molecule type" value="Genomic_DNA"/>
</dbReference>
<organism evidence="2 3">
    <name type="scientific">Candidatus Contendobacter odensis Run_B_J11</name>
    <dbReference type="NCBI Taxonomy" id="1400861"/>
    <lineage>
        <taxon>Bacteria</taxon>
        <taxon>Pseudomonadati</taxon>
        <taxon>Pseudomonadota</taxon>
        <taxon>Gammaproteobacteria</taxon>
        <taxon>Candidatus Competibacteraceae</taxon>
        <taxon>Candidatus Contendibacter</taxon>
    </lineage>
</organism>
<dbReference type="Proteomes" id="UP000019184">
    <property type="component" value="Unassembled WGS sequence"/>
</dbReference>
<feature type="compositionally biased region" description="Polar residues" evidence="1">
    <location>
        <begin position="54"/>
        <end position="63"/>
    </location>
</feature>
<evidence type="ECO:0000313" key="3">
    <source>
        <dbReference type="Proteomes" id="UP000019184"/>
    </source>
</evidence>
<protein>
    <submittedName>
        <fullName evidence="2">Uncharacterized protein</fullName>
    </submittedName>
</protein>
<feature type="region of interest" description="Disordered" evidence="1">
    <location>
        <begin position="27"/>
        <end position="69"/>
    </location>
</feature>
<reference evidence="2 3" key="1">
    <citation type="journal article" date="2014" name="ISME J.">
        <title>Candidatus Competibacter-lineage genomes retrieved from metagenomes reveal functional metabolic diversity.</title>
        <authorList>
            <person name="McIlroy S.J."/>
            <person name="Albertsen M."/>
            <person name="Andresen E.K."/>
            <person name="Saunders A.M."/>
            <person name="Kristiansen R."/>
            <person name="Stokholm-Bjerregaard M."/>
            <person name="Nielsen K.L."/>
            <person name="Nielsen P.H."/>
        </authorList>
    </citation>
    <scope>NUCLEOTIDE SEQUENCE [LARGE SCALE GENOMIC DNA]</scope>
    <source>
        <strain evidence="2 3">Run_B_J11</strain>
    </source>
</reference>
<name>A0A7U7GB16_9GAMM</name>
<dbReference type="AlphaFoldDB" id="A0A7U7GB16"/>
<proteinExistence type="predicted"/>
<accession>A0A7U7GB16</accession>
<evidence type="ECO:0000313" key="2">
    <source>
        <dbReference type="EMBL" id="CDH44838.1"/>
    </source>
</evidence>
<feature type="compositionally biased region" description="Basic and acidic residues" evidence="1">
    <location>
        <begin position="27"/>
        <end position="52"/>
    </location>
</feature>
<keyword evidence="3" id="KW-1185">Reference proteome</keyword>
<evidence type="ECO:0000256" key="1">
    <source>
        <dbReference type="SAM" id="MobiDB-lite"/>
    </source>
</evidence>
<sequence>MASGQEDGGEHERHLREFGNALTQAWDKKGHAHGAEQEADTEHDTEVERGRGQDPTTSRTSTLGMIHGA</sequence>
<comment type="caution">
    <text evidence="2">The sequence shown here is derived from an EMBL/GenBank/DDBJ whole genome shotgun (WGS) entry which is preliminary data.</text>
</comment>
<gene>
    <name evidence="2" type="ORF">BN874_1920005</name>
</gene>